<accession>A0AB38FQD8</accession>
<keyword evidence="4" id="KW-1185">Reference proteome</keyword>
<dbReference type="GeneID" id="66903874"/>
<dbReference type="RefSeq" id="WP_006819380.1">
    <property type="nucleotide sequence ID" value="NZ_CABKQJ010000016.1"/>
</dbReference>
<dbReference type="EMBL" id="UAVL01000001">
    <property type="protein sequence ID" value="SQA60243.1"/>
    <property type="molecule type" value="Genomic_DNA"/>
</dbReference>
<evidence type="ECO:0000313" key="4">
    <source>
        <dbReference type="Proteomes" id="UP000267341"/>
    </source>
</evidence>
<reference evidence="2 3" key="1">
    <citation type="submission" date="2018-06" db="EMBL/GenBank/DDBJ databases">
        <authorList>
            <consortium name="Pathogen Informatics"/>
            <person name="Doyle S."/>
        </authorList>
    </citation>
    <scope>NUCLEOTIDE SEQUENCE [LARGE SCALE GENOMIC DNA]</scope>
    <source>
        <strain evidence="2 3">NCTC11967</strain>
    </source>
</reference>
<reference evidence="1 4" key="2">
    <citation type="submission" date="2018-10" db="EMBL/GenBank/DDBJ databases">
        <title>Genomic Encyclopedia of Type Strains, Phase IV (KMG-IV): sequencing the most valuable type-strain genomes for metagenomic binning, comparative biology and taxonomic classification.</title>
        <authorList>
            <person name="Goeker M."/>
        </authorList>
    </citation>
    <scope>NUCLEOTIDE SEQUENCE [LARGE SCALE GENOMIC DNA]</scope>
    <source>
        <strain evidence="1 4">DSM 5079</strain>
    </source>
</reference>
<protein>
    <recommendedName>
        <fullName evidence="5">FidL-like membrane protein</fullName>
    </recommendedName>
</protein>
<dbReference type="Proteomes" id="UP000251313">
    <property type="component" value="Unassembled WGS sequence"/>
</dbReference>
<gene>
    <name evidence="1" type="ORF">C7387_1848</name>
    <name evidence="2" type="ORF">NCTC11967_00421</name>
</gene>
<dbReference type="Proteomes" id="UP000267341">
    <property type="component" value="Unassembled WGS sequence"/>
</dbReference>
<dbReference type="AlphaFoldDB" id="A0AB38FQD8"/>
<name>A0AB38FQD8_9ENTR</name>
<evidence type="ECO:0000313" key="1">
    <source>
        <dbReference type="EMBL" id="RKR65124.1"/>
    </source>
</evidence>
<evidence type="ECO:0000313" key="2">
    <source>
        <dbReference type="EMBL" id="SQA60243.1"/>
    </source>
</evidence>
<organism evidence="2 3">
    <name type="scientific">Yokenella regensburgei</name>
    <dbReference type="NCBI Taxonomy" id="158877"/>
    <lineage>
        <taxon>Bacteria</taxon>
        <taxon>Pseudomonadati</taxon>
        <taxon>Pseudomonadota</taxon>
        <taxon>Gammaproteobacteria</taxon>
        <taxon>Enterobacterales</taxon>
        <taxon>Enterobacteriaceae</taxon>
        <taxon>Yokenella</taxon>
    </lineage>
</organism>
<dbReference type="EMBL" id="RBIZ01000003">
    <property type="protein sequence ID" value="RKR65124.1"/>
    <property type="molecule type" value="Genomic_DNA"/>
</dbReference>
<proteinExistence type="predicted"/>
<evidence type="ECO:0008006" key="5">
    <source>
        <dbReference type="Google" id="ProtNLM"/>
    </source>
</evidence>
<comment type="caution">
    <text evidence="2">The sequence shown here is derived from an EMBL/GenBank/DDBJ whole genome shotgun (WGS) entry which is preliminary data.</text>
</comment>
<sequence>MKIKLLFGLGGVVLGSALAIYFSHSWSRKQDVLACTTEFNFTRNQGKTSEVRVNTVAQFYFHRNGTGVTTYKGAASSRGQPMMIDRDVNFVWKPLSDAGAMTLTYTQTTRRHNDNTPDGVWGSFAQSGARYYLTISQVAPAVWLIQDRFYPTYICRGE</sequence>
<evidence type="ECO:0000313" key="3">
    <source>
        <dbReference type="Proteomes" id="UP000251313"/>
    </source>
</evidence>